<proteinExistence type="predicted"/>
<dbReference type="AlphaFoldDB" id="A0A512IP65"/>
<keyword evidence="2" id="KW-1185">Reference proteome</keyword>
<gene>
    <name evidence="1" type="ORF">MHA02_18870</name>
</gene>
<comment type="caution">
    <text evidence="1">The sequence shown here is derived from an EMBL/GenBank/DDBJ whole genome shotgun (WGS) entry which is preliminary data.</text>
</comment>
<organism evidence="1 2">
    <name type="scientific">Methylobacterium haplocladii</name>
    <dbReference type="NCBI Taxonomy" id="1176176"/>
    <lineage>
        <taxon>Bacteria</taxon>
        <taxon>Pseudomonadati</taxon>
        <taxon>Pseudomonadota</taxon>
        <taxon>Alphaproteobacteria</taxon>
        <taxon>Hyphomicrobiales</taxon>
        <taxon>Methylobacteriaceae</taxon>
        <taxon>Methylobacterium</taxon>
    </lineage>
</organism>
<evidence type="ECO:0000313" key="1">
    <source>
        <dbReference type="EMBL" id="GEO99499.1"/>
    </source>
</evidence>
<name>A0A512IP65_9HYPH</name>
<evidence type="ECO:0000313" key="2">
    <source>
        <dbReference type="Proteomes" id="UP000321258"/>
    </source>
</evidence>
<dbReference type="Proteomes" id="UP000321258">
    <property type="component" value="Unassembled WGS sequence"/>
</dbReference>
<protein>
    <submittedName>
        <fullName evidence="1">Uncharacterized protein</fullName>
    </submittedName>
</protein>
<accession>A0A512IP65</accession>
<dbReference type="RefSeq" id="WP_170249142.1">
    <property type="nucleotide sequence ID" value="NZ_BJZT01000018.1"/>
</dbReference>
<dbReference type="EMBL" id="BJZT01000018">
    <property type="protein sequence ID" value="GEO99499.1"/>
    <property type="molecule type" value="Genomic_DNA"/>
</dbReference>
<reference evidence="1 2" key="1">
    <citation type="submission" date="2019-07" db="EMBL/GenBank/DDBJ databases">
        <title>Whole genome shotgun sequence of Methylobacterium haplocladii NBRC 107714.</title>
        <authorList>
            <person name="Hosoyama A."/>
            <person name="Uohara A."/>
            <person name="Ohji S."/>
            <person name="Ichikawa N."/>
        </authorList>
    </citation>
    <scope>NUCLEOTIDE SEQUENCE [LARGE SCALE GENOMIC DNA]</scope>
    <source>
        <strain evidence="1 2">NBRC 107714</strain>
    </source>
</reference>
<sequence>MAATKGKLFREAGLAIDRFVDRTGAEYTLAELRRRGAGAFKKAKLAA</sequence>